<dbReference type="GO" id="GO:0007165">
    <property type="term" value="P:signal transduction"/>
    <property type="evidence" value="ECO:0007669"/>
    <property type="project" value="InterPro"/>
</dbReference>
<dbReference type="FunFam" id="1.10.532.10:FF:000001">
    <property type="entry name" value="Signal transducer and activator of transcription"/>
    <property type="match status" value="1"/>
</dbReference>
<organism evidence="3 4">
    <name type="scientific">Oryzias melastigma</name>
    <name type="common">Marine medaka</name>
    <dbReference type="NCBI Taxonomy" id="30732"/>
    <lineage>
        <taxon>Eukaryota</taxon>
        <taxon>Metazoa</taxon>
        <taxon>Chordata</taxon>
        <taxon>Craniata</taxon>
        <taxon>Vertebrata</taxon>
        <taxon>Euteleostomi</taxon>
        <taxon>Actinopterygii</taxon>
        <taxon>Neopterygii</taxon>
        <taxon>Teleostei</taxon>
        <taxon>Neoteleostei</taxon>
        <taxon>Acanthomorphata</taxon>
        <taxon>Ovalentaria</taxon>
        <taxon>Atherinomorphae</taxon>
        <taxon>Beloniformes</taxon>
        <taxon>Adrianichthyidae</taxon>
        <taxon>Oryziinae</taxon>
        <taxon>Oryzias</taxon>
    </lineage>
</organism>
<dbReference type="Proteomes" id="UP000261560">
    <property type="component" value="Unplaced"/>
</dbReference>
<keyword evidence="4" id="KW-1185">Reference proteome</keyword>
<dbReference type="GO" id="GO:0003700">
    <property type="term" value="F:DNA-binding transcription factor activity"/>
    <property type="evidence" value="ECO:0007669"/>
    <property type="project" value="InterPro"/>
</dbReference>
<dbReference type="InterPro" id="IPR036535">
    <property type="entry name" value="STAT_N_sf"/>
</dbReference>
<dbReference type="AlphaFoldDB" id="A0A3B3CJ31"/>
<dbReference type="SUPFAM" id="SSF47655">
    <property type="entry name" value="STAT"/>
    <property type="match status" value="1"/>
</dbReference>
<dbReference type="Pfam" id="PF01017">
    <property type="entry name" value="STAT_alpha"/>
    <property type="match status" value="1"/>
</dbReference>
<dbReference type="OMA" id="ENKARIC"/>
<dbReference type="Pfam" id="PF02865">
    <property type="entry name" value="STAT_int"/>
    <property type="match status" value="1"/>
</dbReference>
<evidence type="ECO:0000313" key="4">
    <source>
        <dbReference type="Proteomes" id="UP000261560"/>
    </source>
</evidence>
<evidence type="ECO:0000259" key="2">
    <source>
        <dbReference type="SMART" id="SM00964"/>
    </source>
</evidence>
<proteinExistence type="predicted"/>
<dbReference type="Gene3D" id="1.10.532.10">
    <property type="entry name" value="STAT transcription factor, N-terminal domain"/>
    <property type="match status" value="1"/>
</dbReference>
<dbReference type="InterPro" id="IPR015988">
    <property type="entry name" value="STAT_TF_CC"/>
</dbReference>
<reference evidence="3" key="2">
    <citation type="submission" date="2025-09" db="UniProtKB">
        <authorList>
            <consortium name="Ensembl"/>
        </authorList>
    </citation>
    <scope>IDENTIFICATION</scope>
</reference>
<evidence type="ECO:0000313" key="3">
    <source>
        <dbReference type="Ensembl" id="ENSOMEP00000017878.1"/>
    </source>
</evidence>
<protein>
    <recommendedName>
        <fullName evidence="2">STAT transcription factor protein interaction domain-containing protein</fullName>
    </recommendedName>
</protein>
<dbReference type="PANTHER" id="PTHR11801">
    <property type="entry name" value="SIGNAL TRANSDUCER AND ACTIVATOR OF TRANSCRIPTION"/>
    <property type="match status" value="1"/>
</dbReference>
<dbReference type="PaxDb" id="30732-ENSOMEP00000017878"/>
<feature type="domain" description="STAT transcription factor protein interaction" evidence="2">
    <location>
        <begin position="2"/>
        <end position="122"/>
    </location>
</feature>
<dbReference type="GeneTree" id="ENSGT01050000244905"/>
<evidence type="ECO:0000256" key="1">
    <source>
        <dbReference type="ARBA" id="ARBA00022999"/>
    </source>
</evidence>
<dbReference type="InterPro" id="IPR013800">
    <property type="entry name" value="STAT_TF_alpha"/>
</dbReference>
<dbReference type="InterPro" id="IPR013799">
    <property type="entry name" value="STAT_TF_prot_interaction"/>
</dbReference>
<dbReference type="InterPro" id="IPR001217">
    <property type="entry name" value="STAT"/>
</dbReference>
<name>A0A3B3CJ31_ORYME</name>
<dbReference type="Ensembl" id="ENSOMET00000035008.1">
    <property type="protein sequence ID" value="ENSOMEP00000017878.1"/>
    <property type="gene ID" value="ENSOMEG00000019571.1"/>
</dbReference>
<dbReference type="SMART" id="SM00964">
    <property type="entry name" value="STAT_int"/>
    <property type="match status" value="1"/>
</dbReference>
<dbReference type="STRING" id="30732.ENSOMEP00000017878"/>
<dbReference type="FunFam" id="1.20.1050.20:FF:000001">
    <property type="entry name" value="Signal transducer and activator of transcription"/>
    <property type="match status" value="1"/>
</dbReference>
<reference evidence="3" key="1">
    <citation type="submission" date="2025-08" db="UniProtKB">
        <authorList>
            <consortium name="Ensembl"/>
        </authorList>
    </citation>
    <scope>IDENTIFICATION</scope>
</reference>
<sequence>MAQWGQLQMLDCKYLEQVDQLYDDSFPMDIRQYLSKWIESIDWDTVAMQDSLATIRFHDLLAQLDDQHSRFALENNFLLQHNIRKIKRNLQDRFQEDPVHMAMIISRNLKEEQKILANEGEGTVSAMVVEKLKLDNKVKEMRERVQMVDGNIKNVEDLQDEYDFRVNSLKNRGEATPRTLRSSQRFCAFQDAVIQLSELLTVIHALLTDLISEELPEWKQRQQIACIGGPPNACVDQLQNWFTAAAESLQQVRQHLKKLQELEQKFTYDNDPITQKKAFLESRTLELLKNLLSK</sequence>
<keyword evidence="1" id="KW-0727">SH2 domain</keyword>
<dbReference type="SUPFAM" id="SSF48092">
    <property type="entry name" value="Transcription factor STAT-4 N-domain"/>
    <property type="match status" value="1"/>
</dbReference>
<accession>A0A3B3CJ31</accession>
<dbReference type="Gene3D" id="1.20.1050.20">
    <property type="entry name" value="STAT transcription factor, all-alpha domain"/>
    <property type="match status" value="1"/>
</dbReference>